<evidence type="ECO:0000313" key="1">
    <source>
        <dbReference type="EMBL" id="GIX74006.1"/>
    </source>
</evidence>
<keyword evidence="2" id="KW-1185">Reference proteome</keyword>
<dbReference type="Proteomes" id="UP001054945">
    <property type="component" value="Unassembled WGS sequence"/>
</dbReference>
<dbReference type="AlphaFoldDB" id="A0AAV4MRF4"/>
<gene>
    <name evidence="1" type="ORF">CEXT_310651</name>
</gene>
<comment type="caution">
    <text evidence="1">The sequence shown here is derived from an EMBL/GenBank/DDBJ whole genome shotgun (WGS) entry which is preliminary data.</text>
</comment>
<protein>
    <submittedName>
        <fullName evidence="1">Uncharacterized protein</fullName>
    </submittedName>
</protein>
<proteinExistence type="predicted"/>
<organism evidence="1 2">
    <name type="scientific">Caerostris extrusa</name>
    <name type="common">Bark spider</name>
    <name type="synonym">Caerostris bankana</name>
    <dbReference type="NCBI Taxonomy" id="172846"/>
    <lineage>
        <taxon>Eukaryota</taxon>
        <taxon>Metazoa</taxon>
        <taxon>Ecdysozoa</taxon>
        <taxon>Arthropoda</taxon>
        <taxon>Chelicerata</taxon>
        <taxon>Arachnida</taxon>
        <taxon>Araneae</taxon>
        <taxon>Araneomorphae</taxon>
        <taxon>Entelegynae</taxon>
        <taxon>Araneoidea</taxon>
        <taxon>Araneidae</taxon>
        <taxon>Caerostris</taxon>
    </lineage>
</organism>
<reference evidence="1 2" key="1">
    <citation type="submission" date="2021-06" db="EMBL/GenBank/DDBJ databases">
        <title>Caerostris extrusa draft genome.</title>
        <authorList>
            <person name="Kono N."/>
            <person name="Arakawa K."/>
        </authorList>
    </citation>
    <scope>NUCLEOTIDE SEQUENCE [LARGE SCALE GENOMIC DNA]</scope>
</reference>
<name>A0AAV4MRF4_CAEEX</name>
<dbReference type="EMBL" id="BPLR01002463">
    <property type="protein sequence ID" value="GIX74006.1"/>
    <property type="molecule type" value="Genomic_DNA"/>
</dbReference>
<evidence type="ECO:0000313" key="2">
    <source>
        <dbReference type="Proteomes" id="UP001054945"/>
    </source>
</evidence>
<accession>A0AAV4MRF4</accession>
<sequence>MRLKDGGKAIQNSIAKRIKAIIIGTPRRCLKLSYQNLKGLAEVMPEEKKCPYISMKSEDKNNVLRIDNGFNPTHGNLLGSSHGVLVKMVDLPPLLISTVADKPRETQVEKGTLRQNRTAEEICQLFIRIKFPQRFYPKCSEKIFWEICRRTCLEMIPG</sequence>